<sequence>MGRHLALTLIRHGMTEENRRRAYIGWLDVPLAAEERERLRRLRTERFAPLDLLVGSDLRRCRETAACLFPGREADWCAAEWRELSFGAWEGRTFADLKDDRAYQRWLESPEAAAPPGGESYAEFQRRIMRALAKTLALAERSGACHVVVVTHGGPIRLLLERYAPALRPFWEWEAPFAGGYTLESTLERWKEGKRCISLSAVRFKESENGCGNGTE</sequence>
<dbReference type="RefSeq" id="WP_033844086.1">
    <property type="nucleotide sequence ID" value="NZ_AP022557.1"/>
</dbReference>
<dbReference type="CDD" id="cd07067">
    <property type="entry name" value="HP_PGM_like"/>
    <property type="match status" value="1"/>
</dbReference>
<accession>A0A679FPS1</accession>
<dbReference type="PANTHER" id="PTHR48100:SF1">
    <property type="entry name" value="HISTIDINE PHOSPHATASE FAMILY PROTEIN-RELATED"/>
    <property type="match status" value="1"/>
</dbReference>
<evidence type="ECO:0000256" key="1">
    <source>
        <dbReference type="PIRSR" id="PIRSR613078-2"/>
    </source>
</evidence>
<keyword evidence="3" id="KW-1185">Reference proteome</keyword>
<dbReference type="Pfam" id="PF00300">
    <property type="entry name" value="His_Phos_1"/>
    <property type="match status" value="1"/>
</dbReference>
<name>A0A679FPS1_9BACL</name>
<dbReference type="AlphaFoldDB" id="A0A679FPS1"/>
<dbReference type="SMART" id="SM00855">
    <property type="entry name" value="PGAM"/>
    <property type="match status" value="1"/>
</dbReference>
<protein>
    <recommendedName>
        <fullName evidence="4">Alpha-ribazole phosphatase</fullName>
    </recommendedName>
</protein>
<reference evidence="3" key="1">
    <citation type="journal article" date="2020" name="Microbiol. Resour. Announc.">
        <title>Complete Genome Sequence of Geobacillus sp. Strain E55-1, Isolated from Mine Geyser in Japan.</title>
        <authorList>
            <person name="Miyazaki K."/>
            <person name="Hase E."/>
            <person name="Tokito N."/>
        </authorList>
    </citation>
    <scope>NUCLEOTIDE SEQUENCE [LARGE SCALE GENOMIC DNA]</scope>
    <source>
        <strain evidence="3">E55-1</strain>
    </source>
</reference>
<dbReference type="InterPro" id="IPR013078">
    <property type="entry name" value="His_Pase_superF_clade-1"/>
</dbReference>
<dbReference type="PANTHER" id="PTHR48100">
    <property type="entry name" value="BROAD-SPECIFICITY PHOSPHATASE YOR283W-RELATED"/>
    <property type="match status" value="1"/>
</dbReference>
<gene>
    <name evidence="2" type="ORF">GsuE55_06090</name>
</gene>
<dbReference type="Gene3D" id="3.40.50.1240">
    <property type="entry name" value="Phosphoglycerate mutase-like"/>
    <property type="match status" value="1"/>
</dbReference>
<evidence type="ECO:0000313" key="3">
    <source>
        <dbReference type="Proteomes" id="UP000501421"/>
    </source>
</evidence>
<dbReference type="GO" id="GO:0016791">
    <property type="term" value="F:phosphatase activity"/>
    <property type="evidence" value="ECO:0007669"/>
    <property type="project" value="TreeGrafter"/>
</dbReference>
<proteinExistence type="predicted"/>
<evidence type="ECO:0008006" key="4">
    <source>
        <dbReference type="Google" id="ProtNLM"/>
    </source>
</evidence>
<dbReference type="InterPro" id="IPR050275">
    <property type="entry name" value="PGM_Phosphatase"/>
</dbReference>
<evidence type="ECO:0000313" key="2">
    <source>
        <dbReference type="EMBL" id="BBW95776.1"/>
    </source>
</evidence>
<dbReference type="SUPFAM" id="SSF53254">
    <property type="entry name" value="Phosphoglycerate mutase-like"/>
    <property type="match status" value="1"/>
</dbReference>
<organism evidence="2 3">
    <name type="scientific">Geobacillus subterraneus</name>
    <dbReference type="NCBI Taxonomy" id="129338"/>
    <lineage>
        <taxon>Bacteria</taxon>
        <taxon>Bacillati</taxon>
        <taxon>Bacillota</taxon>
        <taxon>Bacilli</taxon>
        <taxon>Bacillales</taxon>
        <taxon>Anoxybacillaceae</taxon>
        <taxon>Geobacillus</taxon>
    </lineage>
</organism>
<dbReference type="EMBL" id="AP022557">
    <property type="protein sequence ID" value="BBW95776.1"/>
    <property type="molecule type" value="Genomic_DNA"/>
</dbReference>
<feature type="binding site" evidence="1">
    <location>
        <begin position="11"/>
        <end position="18"/>
    </location>
    <ligand>
        <name>substrate</name>
    </ligand>
</feature>
<dbReference type="GO" id="GO:0005737">
    <property type="term" value="C:cytoplasm"/>
    <property type="evidence" value="ECO:0007669"/>
    <property type="project" value="TreeGrafter"/>
</dbReference>
<feature type="binding site" evidence="1">
    <location>
        <position position="60"/>
    </location>
    <ligand>
        <name>substrate</name>
    </ligand>
</feature>
<dbReference type="Proteomes" id="UP000501421">
    <property type="component" value="Chromosome"/>
</dbReference>
<dbReference type="InterPro" id="IPR029033">
    <property type="entry name" value="His_PPase_superfam"/>
</dbReference>